<evidence type="ECO:0000256" key="2">
    <source>
        <dbReference type="SAM" id="MobiDB-lite"/>
    </source>
</evidence>
<reference evidence="4" key="1">
    <citation type="submission" date="2023-02" db="EMBL/GenBank/DDBJ databases">
        <title>Identification and recombinant expression of a fungal hydrolase from Papiliotrema laurentii that hydrolyzes apple cutin and clears colloidal polyester polyurethane.</title>
        <authorList>
            <consortium name="DOE Joint Genome Institute"/>
            <person name="Roman V.A."/>
            <person name="Bojanowski C."/>
            <person name="Crable B.R."/>
            <person name="Wagner D.N."/>
            <person name="Hung C.S."/>
            <person name="Nadeau L.J."/>
            <person name="Schratz L."/>
            <person name="Haridas S."/>
            <person name="Pangilinan J."/>
            <person name="Lipzen A."/>
            <person name="Na H."/>
            <person name="Yan M."/>
            <person name="Ng V."/>
            <person name="Grigoriev I.V."/>
            <person name="Spatafora J.W."/>
            <person name="Barlow D."/>
            <person name="Biffinger J."/>
            <person name="Kelley-Loughnane N."/>
            <person name="Varaljay V.A."/>
            <person name="Crookes-Goodson W.J."/>
        </authorList>
    </citation>
    <scope>NUCLEOTIDE SEQUENCE</scope>
    <source>
        <strain evidence="4">5307AH</strain>
    </source>
</reference>
<dbReference type="InterPro" id="IPR007527">
    <property type="entry name" value="Znf_SWIM"/>
</dbReference>
<evidence type="ECO:0000256" key="1">
    <source>
        <dbReference type="PROSITE-ProRule" id="PRU00325"/>
    </source>
</evidence>
<dbReference type="Proteomes" id="UP001182556">
    <property type="component" value="Unassembled WGS sequence"/>
</dbReference>
<keyword evidence="1" id="KW-0862">Zinc</keyword>
<dbReference type="PANTHER" id="PTHR28498">
    <property type="entry name" value="ZINC FINGER SWIM DOMAIN-CONTAINING PROTEIN 7"/>
    <property type="match status" value="1"/>
</dbReference>
<dbReference type="PROSITE" id="PS50966">
    <property type="entry name" value="ZF_SWIM"/>
    <property type="match status" value="1"/>
</dbReference>
<dbReference type="PANTHER" id="PTHR28498:SF1">
    <property type="entry name" value="ZINC FINGER SWIM DOMAIN-CONTAINING PROTEIN 7"/>
    <property type="match status" value="1"/>
</dbReference>
<protein>
    <recommendedName>
        <fullName evidence="3">SWIM-type domain-containing protein</fullName>
    </recommendedName>
</protein>
<evidence type="ECO:0000313" key="5">
    <source>
        <dbReference type="Proteomes" id="UP001182556"/>
    </source>
</evidence>
<keyword evidence="1" id="KW-0479">Metal-binding</keyword>
<dbReference type="AlphaFoldDB" id="A0AAD9CY47"/>
<dbReference type="EMBL" id="JAODAN010000008">
    <property type="protein sequence ID" value="KAK1922563.1"/>
    <property type="molecule type" value="Genomic_DNA"/>
</dbReference>
<dbReference type="GO" id="GO:0000724">
    <property type="term" value="P:double-strand break repair via homologous recombination"/>
    <property type="evidence" value="ECO:0007669"/>
    <property type="project" value="TreeGrafter"/>
</dbReference>
<gene>
    <name evidence="4" type="ORF">DB88DRAFT_495539</name>
</gene>
<evidence type="ECO:0000313" key="4">
    <source>
        <dbReference type="EMBL" id="KAK1922563.1"/>
    </source>
</evidence>
<feature type="region of interest" description="Disordered" evidence="2">
    <location>
        <begin position="97"/>
        <end position="122"/>
    </location>
</feature>
<keyword evidence="1" id="KW-0863">Zinc-finger</keyword>
<organism evidence="4 5">
    <name type="scientific">Papiliotrema laurentii</name>
    <name type="common">Cryptococcus laurentii</name>
    <dbReference type="NCBI Taxonomy" id="5418"/>
    <lineage>
        <taxon>Eukaryota</taxon>
        <taxon>Fungi</taxon>
        <taxon>Dikarya</taxon>
        <taxon>Basidiomycota</taxon>
        <taxon>Agaricomycotina</taxon>
        <taxon>Tremellomycetes</taxon>
        <taxon>Tremellales</taxon>
        <taxon>Rhynchogastremaceae</taxon>
        <taxon>Papiliotrema</taxon>
    </lineage>
</organism>
<evidence type="ECO:0000259" key="3">
    <source>
        <dbReference type="PROSITE" id="PS50966"/>
    </source>
</evidence>
<feature type="domain" description="SWIM-type" evidence="3">
    <location>
        <begin position="131"/>
        <end position="175"/>
    </location>
</feature>
<dbReference type="GO" id="GO:0097196">
    <property type="term" value="C:Shu complex"/>
    <property type="evidence" value="ECO:0007669"/>
    <property type="project" value="TreeGrafter"/>
</dbReference>
<dbReference type="GO" id="GO:0008270">
    <property type="term" value="F:zinc ion binding"/>
    <property type="evidence" value="ECO:0007669"/>
    <property type="project" value="UniProtKB-KW"/>
</dbReference>
<accession>A0AAD9CY47</accession>
<proteinExistence type="predicted"/>
<sequence length="196" mass="21384">MDGRGSREMIHTASNDFLNLVATLIAQLPSSPSQPLNDQILLQLNMIFGPMLMSALQLIDRREVVRVSLPSGRSVWQVTSSTGLPYSIHLPLPTRKPLAASSAPNEHVQQDTSLSDRQEAEPKELPPLIERHGALELLPSFSGMYCPCTGFAYNTLSSDRNYFCKHLLAIVLAHQMGQQVEAEVGLPGVAGLLGLE</sequence>
<keyword evidence="5" id="KW-1185">Reference proteome</keyword>
<comment type="caution">
    <text evidence="4">The sequence shown here is derived from an EMBL/GenBank/DDBJ whole genome shotgun (WGS) entry which is preliminary data.</text>
</comment>
<name>A0AAD9CY47_PAPLA</name>